<reference evidence="2 3" key="1">
    <citation type="journal article" date="2007" name="Science">
        <title>Sea anemone genome reveals ancestral eumetazoan gene repertoire and genomic organization.</title>
        <authorList>
            <person name="Putnam N.H."/>
            <person name="Srivastava M."/>
            <person name="Hellsten U."/>
            <person name="Dirks B."/>
            <person name="Chapman J."/>
            <person name="Salamov A."/>
            <person name="Terry A."/>
            <person name="Shapiro H."/>
            <person name="Lindquist E."/>
            <person name="Kapitonov V.V."/>
            <person name="Jurka J."/>
            <person name="Genikhovich G."/>
            <person name="Grigoriev I.V."/>
            <person name="Lucas S.M."/>
            <person name="Steele R.E."/>
            <person name="Finnerty J.R."/>
            <person name="Technau U."/>
            <person name="Martindale M.Q."/>
            <person name="Rokhsar D.S."/>
        </authorList>
    </citation>
    <scope>NUCLEOTIDE SEQUENCE [LARGE SCALE GENOMIC DNA]</scope>
    <source>
        <strain evidence="3">CH2 X CH6</strain>
    </source>
</reference>
<dbReference type="AlphaFoldDB" id="A7SHH4"/>
<dbReference type="HOGENOM" id="CLU_1350322_0_0_1"/>
<dbReference type="PhylomeDB" id="A7SHH4"/>
<dbReference type="STRING" id="45351.A7SHH4"/>
<evidence type="ECO:0000259" key="1">
    <source>
        <dbReference type="Pfam" id="PF25529"/>
    </source>
</evidence>
<name>A7SHH4_NEMVE</name>
<gene>
    <name evidence="2" type="ORF">NEMVEDRAFT_v1g233222</name>
</gene>
<dbReference type="InParanoid" id="A7SHH4"/>
<proteinExistence type="predicted"/>
<dbReference type="Pfam" id="PF25529">
    <property type="entry name" value="Ig_ENGASE1_C"/>
    <property type="match status" value="1"/>
</dbReference>
<dbReference type="Proteomes" id="UP000001593">
    <property type="component" value="Unassembled WGS sequence"/>
</dbReference>
<sequence>MAPIGQDHYVAYAPLTGSDHERVQKASGLDEKEPCLNGWCTRHYLIAGHHLKECKLKEIRGLCVKTSQSNKGLSGQPFMLHLGEIKILDPKVIQQTVPAVENLRATNVHWSKADQQNQISLTLMWECPITDDIEKTIYYDVYYVNESLSDAFIGRAFTESFRVASLSVPSDRHWVEFVVQAVSQSRLKKPLNKSTRIRFTWEL</sequence>
<keyword evidence="3" id="KW-1185">Reference proteome</keyword>
<organism evidence="2 3">
    <name type="scientific">Nematostella vectensis</name>
    <name type="common">Starlet sea anemone</name>
    <dbReference type="NCBI Taxonomy" id="45351"/>
    <lineage>
        <taxon>Eukaryota</taxon>
        <taxon>Metazoa</taxon>
        <taxon>Cnidaria</taxon>
        <taxon>Anthozoa</taxon>
        <taxon>Hexacorallia</taxon>
        <taxon>Actiniaria</taxon>
        <taxon>Edwardsiidae</taxon>
        <taxon>Nematostella</taxon>
    </lineage>
</organism>
<accession>A7SHH4</accession>
<evidence type="ECO:0000313" key="2">
    <source>
        <dbReference type="EMBL" id="EDO36829.1"/>
    </source>
</evidence>
<evidence type="ECO:0000313" key="3">
    <source>
        <dbReference type="Proteomes" id="UP000001593"/>
    </source>
</evidence>
<feature type="domain" description="Cytosolic endo-beta-N-acetylglucosaminidase C-terminal" evidence="1">
    <location>
        <begin position="95"/>
        <end position="201"/>
    </location>
</feature>
<dbReference type="EMBL" id="DS469660">
    <property type="protein sequence ID" value="EDO36829.1"/>
    <property type="molecule type" value="Genomic_DNA"/>
</dbReference>
<protein>
    <recommendedName>
        <fullName evidence="1">Cytosolic endo-beta-N-acetylglucosaminidase C-terminal domain-containing protein</fullName>
    </recommendedName>
</protein>
<dbReference type="InterPro" id="IPR057882">
    <property type="entry name" value="ENGase_C"/>
</dbReference>